<dbReference type="eggNOG" id="COG1266">
    <property type="taxonomic scope" value="Bacteria"/>
</dbReference>
<keyword evidence="1" id="KW-1133">Transmembrane helix</keyword>
<feature type="transmembrane region" description="Helical" evidence="1">
    <location>
        <begin position="118"/>
        <end position="139"/>
    </location>
</feature>
<feature type="transmembrane region" description="Helical" evidence="1">
    <location>
        <begin position="86"/>
        <end position="106"/>
    </location>
</feature>
<protein>
    <recommendedName>
        <fullName evidence="2">CAAX prenyl protease 2/Lysostaphin resistance protein A-like domain-containing protein</fullName>
    </recommendedName>
</protein>
<feature type="transmembrane region" description="Helical" evidence="1">
    <location>
        <begin position="159"/>
        <end position="180"/>
    </location>
</feature>
<dbReference type="Proteomes" id="UP000029585">
    <property type="component" value="Unassembled WGS sequence"/>
</dbReference>
<dbReference type="EMBL" id="ADLO01000006">
    <property type="protein sequence ID" value="KGF57370.1"/>
    <property type="molecule type" value="Genomic_DNA"/>
</dbReference>
<feature type="transmembrane region" description="Helical" evidence="1">
    <location>
        <begin position="54"/>
        <end position="74"/>
    </location>
</feature>
<dbReference type="GO" id="GO:0004175">
    <property type="term" value="F:endopeptidase activity"/>
    <property type="evidence" value="ECO:0007669"/>
    <property type="project" value="UniProtKB-ARBA"/>
</dbReference>
<feature type="transmembrane region" description="Helical" evidence="1">
    <location>
        <begin position="21"/>
        <end position="42"/>
    </location>
</feature>
<comment type="caution">
    <text evidence="3">The sequence shown here is derived from an EMBL/GenBank/DDBJ whole genome shotgun (WGS) entry which is preliminary data.</text>
</comment>
<proteinExistence type="predicted"/>
<dbReference type="PANTHER" id="PTHR36435">
    <property type="entry name" value="SLR1288 PROTEIN"/>
    <property type="match status" value="1"/>
</dbReference>
<dbReference type="InterPro" id="IPR052710">
    <property type="entry name" value="CAAX_protease"/>
</dbReference>
<name>A0A096BE21_FLAPL</name>
<dbReference type="InterPro" id="IPR003675">
    <property type="entry name" value="Rce1/LyrA-like_dom"/>
</dbReference>
<dbReference type="PATRIC" id="fig|742738.3.peg.196"/>
<evidence type="ECO:0000259" key="2">
    <source>
        <dbReference type="Pfam" id="PF02517"/>
    </source>
</evidence>
<dbReference type="PANTHER" id="PTHR36435:SF1">
    <property type="entry name" value="CAAX AMINO TERMINAL PROTEASE FAMILY PROTEIN"/>
    <property type="match status" value="1"/>
</dbReference>
<dbReference type="Pfam" id="PF02517">
    <property type="entry name" value="Rce1-like"/>
    <property type="match status" value="1"/>
</dbReference>
<keyword evidence="1" id="KW-0812">Transmembrane</keyword>
<dbReference type="GO" id="GO:0080120">
    <property type="term" value="P:CAAX-box protein maturation"/>
    <property type="evidence" value="ECO:0007669"/>
    <property type="project" value="UniProtKB-ARBA"/>
</dbReference>
<dbReference type="RefSeq" id="WP_227128298.1">
    <property type="nucleotide sequence ID" value="NZ_KN174161.1"/>
</dbReference>
<evidence type="ECO:0000256" key="1">
    <source>
        <dbReference type="SAM" id="Phobius"/>
    </source>
</evidence>
<organism evidence="3 4">
    <name type="scientific">Flavonifractor plautii 1_3_50AFAA</name>
    <dbReference type="NCBI Taxonomy" id="742738"/>
    <lineage>
        <taxon>Bacteria</taxon>
        <taxon>Bacillati</taxon>
        <taxon>Bacillota</taxon>
        <taxon>Clostridia</taxon>
        <taxon>Eubacteriales</taxon>
        <taxon>Oscillospiraceae</taxon>
        <taxon>Flavonifractor</taxon>
    </lineage>
</organism>
<dbReference type="AlphaFoldDB" id="A0A096BE21"/>
<evidence type="ECO:0000313" key="3">
    <source>
        <dbReference type="EMBL" id="KGF57370.1"/>
    </source>
</evidence>
<feature type="domain" description="CAAX prenyl protease 2/Lysostaphin resistance protein A-like" evidence="2">
    <location>
        <begin position="126"/>
        <end position="225"/>
    </location>
</feature>
<dbReference type="HOGENOM" id="CLU_1265387_0_0_9"/>
<feature type="transmembrane region" description="Helical" evidence="1">
    <location>
        <begin position="212"/>
        <end position="232"/>
    </location>
</feature>
<accession>A0A096BE21</accession>
<keyword evidence="1" id="KW-0472">Membrane</keyword>
<reference evidence="3 4" key="1">
    <citation type="submission" date="2011-08" db="EMBL/GenBank/DDBJ databases">
        <title>The Genome Sequence of Clostridium orbiscindens 1_3_50AFAA.</title>
        <authorList>
            <consortium name="The Broad Institute Genome Sequencing Platform"/>
            <person name="Earl A."/>
            <person name="Ward D."/>
            <person name="Feldgarden M."/>
            <person name="Gevers D."/>
            <person name="Daigneault M."/>
            <person name="Strauss J."/>
            <person name="Allen-Vercoe E."/>
            <person name="Young S.K."/>
            <person name="Zeng Q."/>
            <person name="Gargeya S."/>
            <person name="Fitzgerald M."/>
            <person name="Haas B."/>
            <person name="Abouelleil A."/>
            <person name="Alvarado L."/>
            <person name="Arachchi H.M."/>
            <person name="Berlin A."/>
            <person name="Brown A."/>
            <person name="Chapman S.B."/>
            <person name="Chen Z."/>
            <person name="Dunbar C."/>
            <person name="Freedman E."/>
            <person name="Gearin G."/>
            <person name="Gellesch M."/>
            <person name="Goldberg J."/>
            <person name="Griggs A."/>
            <person name="Gujja S."/>
            <person name="Heiman D."/>
            <person name="Howarth C."/>
            <person name="Larson L."/>
            <person name="Lui A."/>
            <person name="MacDonald P.J.P."/>
            <person name="Montmayeur A."/>
            <person name="Murphy C."/>
            <person name="Neiman D."/>
            <person name="Pearson M."/>
            <person name="Priest M."/>
            <person name="Roberts A."/>
            <person name="Saif S."/>
            <person name="Shea T."/>
            <person name="Shenoy N."/>
            <person name="Sisk P."/>
            <person name="Stolte C."/>
            <person name="Sykes S."/>
            <person name="Wortman J."/>
            <person name="Nusbaum C."/>
            <person name="Birren B."/>
        </authorList>
    </citation>
    <scope>NUCLEOTIDE SEQUENCE [LARGE SCALE GENOMIC DNA]</scope>
    <source>
        <strain evidence="3 4">1_3_50AFAA</strain>
    </source>
</reference>
<gene>
    <name evidence="3" type="ORF">HMPREF9460_00184</name>
</gene>
<sequence length="234" mass="26519">MHTKRRPWRPQLTRAEMGRGWVFFALYLTVFPLSMGWVQRAFHGELPVAEANVVYYLLAATLVFLVFWTFLRHGFDLLLDWLPENLFAFGTGLVGAGVLHLLVMLIPLPVQNPNPESYAQQFALSPAATVVILVVLMPLVEEPLFRGLLFGCARRYSRVLGYVLSTLVFAFYCVWQFVYSYGTVDFRYLLLFLQYVPMSLALTWCYDNGGSIWSPIALHMVLNALILASAVLGA</sequence>
<keyword evidence="4" id="KW-1185">Reference proteome</keyword>
<evidence type="ECO:0000313" key="4">
    <source>
        <dbReference type="Proteomes" id="UP000029585"/>
    </source>
</evidence>